<organism evidence="1 2">
    <name type="scientific">Hibiscus sabdariffa</name>
    <name type="common">roselle</name>
    <dbReference type="NCBI Taxonomy" id="183260"/>
    <lineage>
        <taxon>Eukaryota</taxon>
        <taxon>Viridiplantae</taxon>
        <taxon>Streptophyta</taxon>
        <taxon>Embryophyta</taxon>
        <taxon>Tracheophyta</taxon>
        <taxon>Spermatophyta</taxon>
        <taxon>Magnoliopsida</taxon>
        <taxon>eudicotyledons</taxon>
        <taxon>Gunneridae</taxon>
        <taxon>Pentapetalae</taxon>
        <taxon>rosids</taxon>
        <taxon>malvids</taxon>
        <taxon>Malvales</taxon>
        <taxon>Malvaceae</taxon>
        <taxon>Malvoideae</taxon>
        <taxon>Hibiscus</taxon>
    </lineage>
</organism>
<comment type="caution">
    <text evidence="1">The sequence shown here is derived from an EMBL/GenBank/DDBJ whole genome shotgun (WGS) entry which is preliminary data.</text>
</comment>
<dbReference type="Proteomes" id="UP001472677">
    <property type="component" value="Unassembled WGS sequence"/>
</dbReference>
<name>A0ABR2FVR7_9ROSI</name>
<protein>
    <recommendedName>
        <fullName evidence="3">Secreted protein</fullName>
    </recommendedName>
</protein>
<accession>A0ABR2FVR7</accession>
<evidence type="ECO:0000313" key="2">
    <source>
        <dbReference type="Proteomes" id="UP001472677"/>
    </source>
</evidence>
<sequence>MVVRHARMEKSLLWPLLTSASPHSWSHDRSFENIILSNKELMTGMCILHCLSIDIATRVTRVGHCGGQRPDTPSNDMWCLRLSKSDQSEWA</sequence>
<gene>
    <name evidence="1" type="ORF">V6N12_022518</name>
</gene>
<proteinExistence type="predicted"/>
<dbReference type="EMBL" id="JBBPBM010000004">
    <property type="protein sequence ID" value="KAK8588061.1"/>
    <property type="molecule type" value="Genomic_DNA"/>
</dbReference>
<evidence type="ECO:0008006" key="3">
    <source>
        <dbReference type="Google" id="ProtNLM"/>
    </source>
</evidence>
<reference evidence="1 2" key="1">
    <citation type="journal article" date="2024" name="G3 (Bethesda)">
        <title>Genome assembly of Hibiscus sabdariffa L. provides insights into metabolisms of medicinal natural products.</title>
        <authorList>
            <person name="Kim T."/>
        </authorList>
    </citation>
    <scope>NUCLEOTIDE SEQUENCE [LARGE SCALE GENOMIC DNA]</scope>
    <source>
        <strain evidence="1">TK-2024</strain>
        <tissue evidence="1">Old leaves</tissue>
    </source>
</reference>
<keyword evidence="2" id="KW-1185">Reference proteome</keyword>
<evidence type="ECO:0000313" key="1">
    <source>
        <dbReference type="EMBL" id="KAK8588061.1"/>
    </source>
</evidence>